<dbReference type="GO" id="GO:0032259">
    <property type="term" value="P:methylation"/>
    <property type="evidence" value="ECO:0007669"/>
    <property type="project" value="UniProtKB-KW"/>
</dbReference>
<protein>
    <submittedName>
        <fullName evidence="1">Class I SAM-dependent methyltransferase</fullName>
    </submittedName>
</protein>
<dbReference type="CDD" id="cd02440">
    <property type="entry name" value="AdoMet_MTases"/>
    <property type="match status" value="1"/>
</dbReference>
<dbReference type="Proteomes" id="UP000295198">
    <property type="component" value="Unassembled WGS sequence"/>
</dbReference>
<proteinExistence type="predicted"/>
<dbReference type="RefSeq" id="WP_134714318.1">
    <property type="nucleotide sequence ID" value="NZ_SDKM01000004.1"/>
</dbReference>
<keyword evidence="1" id="KW-0808">Transferase</keyword>
<dbReference type="PANTHER" id="PTHR43861">
    <property type="entry name" value="TRANS-ACONITATE 2-METHYLTRANSFERASE-RELATED"/>
    <property type="match status" value="1"/>
</dbReference>
<comment type="caution">
    <text evidence="1">The sequence shown here is derived from an EMBL/GenBank/DDBJ whole genome shotgun (WGS) entry which is preliminary data.</text>
</comment>
<dbReference type="AlphaFoldDB" id="A0A4Q4ZIG8"/>
<dbReference type="Gene3D" id="3.40.50.150">
    <property type="entry name" value="Vaccinia Virus protein VP39"/>
    <property type="match status" value="1"/>
</dbReference>
<dbReference type="InterPro" id="IPR029063">
    <property type="entry name" value="SAM-dependent_MTases_sf"/>
</dbReference>
<evidence type="ECO:0000313" key="2">
    <source>
        <dbReference type="Proteomes" id="UP000295198"/>
    </source>
</evidence>
<keyword evidence="1" id="KW-0489">Methyltransferase</keyword>
<dbReference type="GO" id="GO:0008168">
    <property type="term" value="F:methyltransferase activity"/>
    <property type="evidence" value="ECO:0007669"/>
    <property type="project" value="UniProtKB-KW"/>
</dbReference>
<sequence>MDPQPTPDRPEFRPLTELEFEPTSCPVCGATGVTKPFEKDFQGHRLRFATCTSCGTLYQNPRMTVDSLRTIYDSEEFFEGREKNVNYYSFLSGETYLRRTARGRIERFRPWVPGNRLLEVASAAGFFLAEAKAAGFDAEGVEFSNPMARYAADRWGVPVTAGSIEEVDLDPATYDVIASWGVMTILRDPKAVMAKFHAALKPGGVWAFNTYSRNSLWGRLFGRRWYILVANTSQIHDDETLLRLLDEAGFDVVARTRDRPYASIERLLFVLLSHVSHGVRDAFFKRIHVLNRMVLPVRAPDTYEYVCVKR</sequence>
<dbReference type="PANTHER" id="PTHR43861:SF6">
    <property type="entry name" value="METHYLTRANSFERASE TYPE 11"/>
    <property type="match status" value="1"/>
</dbReference>
<accession>A0A4Q4ZIG8</accession>
<reference evidence="1 2" key="1">
    <citation type="submission" date="2019-01" db="EMBL/GenBank/DDBJ databases">
        <title>Nocardioides guangzhouensis sp. nov., an actinobacterium isolated from soil.</title>
        <authorList>
            <person name="Fu Y."/>
            <person name="Cai Y."/>
            <person name="Lin Z."/>
            <person name="Chen P."/>
        </authorList>
    </citation>
    <scope>NUCLEOTIDE SEQUENCE [LARGE SCALE GENOMIC DNA]</scope>
    <source>
        <strain evidence="1 2">130</strain>
    </source>
</reference>
<gene>
    <name evidence="1" type="ORF">EKO23_03960</name>
</gene>
<organism evidence="1 2">
    <name type="scientific">Nocardioides guangzhouensis</name>
    <dbReference type="NCBI Taxonomy" id="2497878"/>
    <lineage>
        <taxon>Bacteria</taxon>
        <taxon>Bacillati</taxon>
        <taxon>Actinomycetota</taxon>
        <taxon>Actinomycetes</taxon>
        <taxon>Propionibacteriales</taxon>
        <taxon>Nocardioidaceae</taxon>
        <taxon>Nocardioides</taxon>
    </lineage>
</organism>
<dbReference type="EMBL" id="SDKM01000004">
    <property type="protein sequence ID" value="RYP88013.1"/>
    <property type="molecule type" value="Genomic_DNA"/>
</dbReference>
<dbReference type="SUPFAM" id="SSF53335">
    <property type="entry name" value="S-adenosyl-L-methionine-dependent methyltransferases"/>
    <property type="match status" value="1"/>
</dbReference>
<evidence type="ECO:0000313" key="1">
    <source>
        <dbReference type="EMBL" id="RYP88013.1"/>
    </source>
</evidence>
<name>A0A4Q4ZIG8_9ACTN</name>
<dbReference type="OrthoDB" id="3779937at2"/>
<dbReference type="Pfam" id="PF13489">
    <property type="entry name" value="Methyltransf_23"/>
    <property type="match status" value="1"/>
</dbReference>
<keyword evidence="2" id="KW-1185">Reference proteome</keyword>